<feature type="coiled-coil region" evidence="1">
    <location>
        <begin position="301"/>
        <end position="328"/>
    </location>
</feature>
<dbReference type="Proteomes" id="UP000046395">
    <property type="component" value="Unassembled WGS sequence"/>
</dbReference>
<keyword evidence="3" id="KW-1185">Reference proteome</keyword>
<accession>A0A5S6Q836</accession>
<feature type="compositionally biased region" description="Basic and acidic residues" evidence="2">
    <location>
        <begin position="455"/>
        <end position="464"/>
    </location>
</feature>
<feature type="compositionally biased region" description="Basic and acidic residues" evidence="2">
    <location>
        <begin position="489"/>
        <end position="500"/>
    </location>
</feature>
<protein>
    <submittedName>
        <fullName evidence="4">Uncharacterized protein</fullName>
    </submittedName>
</protein>
<sequence length="536" mass="61561">MTHQMELYERSPKGVLLPSVASRNGQDGQNFMAIPFWCDASVASYLEEHNYFTTLTTFLNEIGFSSHSTELTDEVPDANISLWNNIEAKYNQLFLAENVRLRAQFESELKLLKQGMQSRIKDHLISLDREYETRRRQLETDLQTAKASLENQQIQLTWKQHSLERGLVEKARAIAAKESEMTSMAERERLDEQKAQIRAIRNDFISKVNEVLLNARIQERKRLAKRRNELLARETHLQRLIETFTCSTESEKLGILQKLLKDKDTYIKSLEGTFSVLKWRTKSSAKEEENQRLSAANALIYRKWMQDKVDLTRKINELKNKLRAEHMDFSKEMSMPAAADLAPVDSATQHNIGNSSPRSYAPLGTNVDNATLMDMQSLEETSAWHSPATDIPPGEVSPTWLKIIEKNAQKIEDYISVQGKIETEQRFANLSRNVEHLIKVIEQLNATEPAQEPEEQSKMEERGKFANPTPDGESTKVRDSEDSLWLQRLRHETAQQEKPLESSVYRPPNPPKSSEMAAPNYSNGSGSVRSNDYFEW</sequence>
<evidence type="ECO:0000256" key="2">
    <source>
        <dbReference type="SAM" id="MobiDB-lite"/>
    </source>
</evidence>
<dbReference type="AlphaFoldDB" id="A0A5S6Q836"/>
<organism evidence="3 4">
    <name type="scientific">Trichuris muris</name>
    <name type="common">Mouse whipworm</name>
    <dbReference type="NCBI Taxonomy" id="70415"/>
    <lineage>
        <taxon>Eukaryota</taxon>
        <taxon>Metazoa</taxon>
        <taxon>Ecdysozoa</taxon>
        <taxon>Nematoda</taxon>
        <taxon>Enoplea</taxon>
        <taxon>Dorylaimia</taxon>
        <taxon>Trichinellida</taxon>
        <taxon>Trichuridae</taxon>
        <taxon>Trichuris</taxon>
    </lineage>
</organism>
<feature type="coiled-coil region" evidence="1">
    <location>
        <begin position="183"/>
        <end position="234"/>
    </location>
</feature>
<dbReference type="WBParaSite" id="TMUE_1000003471.1">
    <property type="protein sequence ID" value="TMUE_1000003471.1"/>
    <property type="gene ID" value="WBGene00295383"/>
</dbReference>
<name>A0A5S6Q836_TRIMR</name>
<keyword evidence="1" id="KW-0175">Coiled coil</keyword>
<evidence type="ECO:0000313" key="3">
    <source>
        <dbReference type="Proteomes" id="UP000046395"/>
    </source>
</evidence>
<evidence type="ECO:0000313" key="4">
    <source>
        <dbReference type="WBParaSite" id="TMUE_1000003471.1"/>
    </source>
</evidence>
<feature type="compositionally biased region" description="Polar residues" evidence="2">
    <location>
        <begin position="520"/>
        <end position="530"/>
    </location>
</feature>
<evidence type="ECO:0000256" key="1">
    <source>
        <dbReference type="SAM" id="Coils"/>
    </source>
</evidence>
<feature type="region of interest" description="Disordered" evidence="2">
    <location>
        <begin position="445"/>
        <end position="536"/>
    </location>
</feature>
<proteinExistence type="predicted"/>
<reference evidence="4" key="1">
    <citation type="submission" date="2019-12" db="UniProtKB">
        <authorList>
            <consortium name="WormBaseParasite"/>
        </authorList>
    </citation>
    <scope>IDENTIFICATION</scope>
</reference>